<dbReference type="EMBL" id="AEWJ01000044">
    <property type="protein sequence ID" value="EGD58176.1"/>
    <property type="molecule type" value="Genomic_DNA"/>
</dbReference>
<evidence type="ECO:0000256" key="1">
    <source>
        <dbReference type="SAM" id="MobiDB-lite"/>
    </source>
</evidence>
<feature type="region of interest" description="Disordered" evidence="1">
    <location>
        <begin position="32"/>
        <end position="52"/>
    </location>
</feature>
<comment type="caution">
    <text evidence="2">The sequence shown here is derived from an EMBL/GenBank/DDBJ whole genome shotgun (WGS) entry which is preliminary data.</text>
</comment>
<evidence type="ECO:0000313" key="2">
    <source>
        <dbReference type="EMBL" id="EGD58176.1"/>
    </source>
</evidence>
<name>F1ZBC8_9SPHN</name>
<protein>
    <submittedName>
        <fullName evidence="2">Uncharacterized protein</fullName>
    </submittedName>
</protein>
<accession>F1ZBC8</accession>
<dbReference type="InParanoid" id="F1ZBC8"/>
<gene>
    <name evidence="2" type="ORF">Y88_0228</name>
</gene>
<dbReference type="AlphaFoldDB" id="F1ZBC8"/>
<dbReference type="HOGENOM" id="CLU_3082422_0_0_5"/>
<sequence length="52" mass="5566">MRLGPLKLSLSHCSNLLLKLWLIAVGGGTSRTHARKSGAAPSLIVKNRQASR</sequence>
<evidence type="ECO:0000313" key="3">
    <source>
        <dbReference type="Proteomes" id="UP000004728"/>
    </source>
</evidence>
<proteinExistence type="predicted"/>
<organism evidence="2 3">
    <name type="scientific">Novosphingobium nitrogenifigens DSM 19370</name>
    <dbReference type="NCBI Taxonomy" id="983920"/>
    <lineage>
        <taxon>Bacteria</taxon>
        <taxon>Pseudomonadati</taxon>
        <taxon>Pseudomonadota</taxon>
        <taxon>Alphaproteobacteria</taxon>
        <taxon>Sphingomonadales</taxon>
        <taxon>Sphingomonadaceae</taxon>
        <taxon>Novosphingobium</taxon>
    </lineage>
</organism>
<keyword evidence="3" id="KW-1185">Reference proteome</keyword>
<dbReference type="Proteomes" id="UP000004728">
    <property type="component" value="Unassembled WGS sequence"/>
</dbReference>
<reference evidence="2 3" key="1">
    <citation type="journal article" date="2012" name="J. Bacteriol.">
        <title>Draft Genome Sequence of Novosphingobium nitrogenifigens Y88T.</title>
        <authorList>
            <person name="Strabala T.J."/>
            <person name="Macdonald L."/>
            <person name="Liu V."/>
            <person name="Smit A.M."/>
        </authorList>
    </citation>
    <scope>NUCLEOTIDE SEQUENCE [LARGE SCALE GENOMIC DNA]</scope>
    <source>
        <strain evidence="2 3">DSM 19370</strain>
    </source>
</reference>